<dbReference type="AlphaFoldDB" id="A0A0B2RFH6"/>
<feature type="region of interest" description="Disordered" evidence="1">
    <location>
        <begin position="1"/>
        <end position="39"/>
    </location>
</feature>
<accession>A0A0B2RFH6</accession>
<feature type="compositionally biased region" description="Low complexity" evidence="1">
    <location>
        <begin position="72"/>
        <end position="83"/>
    </location>
</feature>
<organism evidence="2">
    <name type="scientific">Glycine soja</name>
    <name type="common">Wild soybean</name>
    <dbReference type="NCBI Taxonomy" id="3848"/>
    <lineage>
        <taxon>Eukaryota</taxon>
        <taxon>Viridiplantae</taxon>
        <taxon>Streptophyta</taxon>
        <taxon>Embryophyta</taxon>
        <taxon>Tracheophyta</taxon>
        <taxon>Spermatophyta</taxon>
        <taxon>Magnoliopsida</taxon>
        <taxon>eudicotyledons</taxon>
        <taxon>Gunneridae</taxon>
        <taxon>Pentapetalae</taxon>
        <taxon>rosids</taxon>
        <taxon>fabids</taxon>
        <taxon>Fabales</taxon>
        <taxon>Fabaceae</taxon>
        <taxon>Papilionoideae</taxon>
        <taxon>50 kb inversion clade</taxon>
        <taxon>NPAAA clade</taxon>
        <taxon>indigoferoid/millettioid clade</taxon>
        <taxon>Phaseoleae</taxon>
        <taxon>Glycine</taxon>
        <taxon>Glycine subgen. Soja</taxon>
    </lineage>
</organism>
<evidence type="ECO:0000313" key="2">
    <source>
        <dbReference type="EMBL" id="KHN30597.1"/>
    </source>
</evidence>
<dbReference type="Proteomes" id="UP000053555">
    <property type="component" value="Unassembled WGS sequence"/>
</dbReference>
<proteinExistence type="predicted"/>
<evidence type="ECO:0000256" key="1">
    <source>
        <dbReference type="SAM" id="MobiDB-lite"/>
    </source>
</evidence>
<feature type="region of interest" description="Disordered" evidence="1">
    <location>
        <begin position="72"/>
        <end position="92"/>
    </location>
</feature>
<sequence length="92" mass="9815">MMSQHSRRRLPRGNPRKAKRDEVDKQAAPKAAEPAPSSNRLLAGYLAHEFLTRGTLLGQKFELDLDRAGLAGSSSAEASAVEAKTLCGEGAP</sequence>
<dbReference type="PANTHER" id="PTHR34657:SF4">
    <property type="entry name" value="EMBRYO SAC DEVELOPMENT ARREST 6"/>
    <property type="match status" value="1"/>
</dbReference>
<feature type="compositionally biased region" description="Basic residues" evidence="1">
    <location>
        <begin position="1"/>
        <end position="18"/>
    </location>
</feature>
<dbReference type="PANTHER" id="PTHR34657">
    <property type="entry name" value="EMBRYO SAC DEVELOPMENT ARREST 6"/>
    <property type="match status" value="1"/>
</dbReference>
<reference evidence="2" key="1">
    <citation type="submission" date="2014-07" db="EMBL/GenBank/DDBJ databases">
        <title>Identification of a novel salt tolerance gene in wild soybean by whole-genome sequencing.</title>
        <authorList>
            <person name="Lam H.-M."/>
            <person name="Qi X."/>
            <person name="Li M.-W."/>
            <person name="Liu X."/>
            <person name="Xie M."/>
            <person name="Ni M."/>
            <person name="Xu X."/>
        </authorList>
    </citation>
    <scope>NUCLEOTIDE SEQUENCE [LARGE SCALE GENOMIC DNA]</scope>
    <source>
        <tissue evidence="2">Root</tissue>
    </source>
</reference>
<name>A0A0B2RFH6_GLYSO</name>
<gene>
    <name evidence="2" type="ORF">glysoja_030034</name>
</gene>
<dbReference type="EMBL" id="KN651590">
    <property type="protein sequence ID" value="KHN30597.1"/>
    <property type="molecule type" value="Genomic_DNA"/>
</dbReference>
<protein>
    <submittedName>
        <fullName evidence="2">Uncharacterized protein</fullName>
    </submittedName>
</protein>